<dbReference type="GO" id="GO:0051539">
    <property type="term" value="F:4 iron, 4 sulfur cluster binding"/>
    <property type="evidence" value="ECO:0007669"/>
    <property type="project" value="UniProtKB-UniRule"/>
</dbReference>
<dbReference type="EC" id="4.1.99.22" evidence="1 12"/>
<dbReference type="GO" id="GO:0046872">
    <property type="term" value="F:metal ion binding"/>
    <property type="evidence" value="ECO:0007669"/>
    <property type="project" value="UniProtKB-KW"/>
</dbReference>
<dbReference type="GO" id="GO:1904047">
    <property type="term" value="F:S-adenosyl-L-methionine binding"/>
    <property type="evidence" value="ECO:0007669"/>
    <property type="project" value="UniProtKB-UniRule"/>
</dbReference>
<dbReference type="AlphaFoldDB" id="A0A7V2B1C5"/>
<organism evidence="14">
    <name type="scientific">Rhodothermus marinus</name>
    <name type="common">Rhodothermus obamensis</name>
    <dbReference type="NCBI Taxonomy" id="29549"/>
    <lineage>
        <taxon>Bacteria</taxon>
        <taxon>Pseudomonadati</taxon>
        <taxon>Rhodothermota</taxon>
        <taxon>Rhodothermia</taxon>
        <taxon>Rhodothermales</taxon>
        <taxon>Rhodothermaceae</taxon>
        <taxon>Rhodothermus</taxon>
    </lineage>
</organism>
<evidence type="ECO:0000256" key="11">
    <source>
        <dbReference type="ARBA" id="ARBA00048697"/>
    </source>
</evidence>
<dbReference type="SFLD" id="SFLDG01383">
    <property type="entry name" value="cyclic_pyranopterin_phosphate"/>
    <property type="match status" value="1"/>
</dbReference>
<evidence type="ECO:0000256" key="1">
    <source>
        <dbReference type="ARBA" id="ARBA00012167"/>
    </source>
</evidence>
<comment type="cofactor">
    <cofactor evidence="12">
        <name>[4Fe-4S] cluster</name>
        <dbReference type="ChEBI" id="CHEBI:49883"/>
    </cofactor>
    <text evidence="12">Binds 2 [4Fe-4S] clusters. Binds 1 [4Fe-4S] cluster coordinated with 3 cysteines and an exchangeable S-adenosyl-L-methionine and 1 [4Fe-4S] cluster coordinated with 3 cysteines and the GTP-derived substrate.</text>
</comment>
<proteinExistence type="inferred from homology"/>
<reference evidence="14" key="1">
    <citation type="journal article" date="2020" name="mSystems">
        <title>Genome- and Community-Level Interaction Insights into Carbon Utilization and Element Cycling Functions of Hydrothermarchaeota in Hydrothermal Sediment.</title>
        <authorList>
            <person name="Zhou Z."/>
            <person name="Liu Y."/>
            <person name="Xu W."/>
            <person name="Pan J."/>
            <person name="Luo Z.H."/>
            <person name="Li M."/>
        </authorList>
    </citation>
    <scope>NUCLEOTIDE SEQUENCE [LARGE SCALE GENOMIC DNA]</scope>
    <source>
        <strain evidence="14">SpSt-143</strain>
    </source>
</reference>
<evidence type="ECO:0000256" key="7">
    <source>
        <dbReference type="ARBA" id="ARBA00023014"/>
    </source>
</evidence>
<dbReference type="InterPro" id="IPR013483">
    <property type="entry name" value="MoaA"/>
</dbReference>
<feature type="binding site" evidence="12">
    <location>
        <position position="51"/>
    </location>
    <ligand>
        <name>GTP</name>
        <dbReference type="ChEBI" id="CHEBI:37565"/>
    </ligand>
</feature>
<dbReference type="SFLD" id="SFLDG01386">
    <property type="entry name" value="main_SPASM_domain-containing"/>
    <property type="match status" value="1"/>
</dbReference>
<dbReference type="GO" id="GO:0006777">
    <property type="term" value="P:Mo-molybdopterin cofactor biosynthetic process"/>
    <property type="evidence" value="ECO:0007669"/>
    <property type="project" value="UniProtKB-UniRule"/>
</dbReference>
<evidence type="ECO:0000256" key="8">
    <source>
        <dbReference type="ARBA" id="ARBA00023134"/>
    </source>
</evidence>
<dbReference type="InterPro" id="IPR058240">
    <property type="entry name" value="rSAM_sf"/>
</dbReference>
<feature type="binding site" evidence="12">
    <location>
        <position position="289"/>
    </location>
    <ligand>
        <name>[4Fe-4S] cluster</name>
        <dbReference type="ChEBI" id="CHEBI:49883"/>
        <label>2</label>
        <note>4Fe-4S-substrate</note>
    </ligand>
</feature>
<dbReference type="SFLD" id="SFLDS00029">
    <property type="entry name" value="Radical_SAM"/>
    <property type="match status" value="1"/>
</dbReference>
<comment type="function">
    <text evidence="12">Catalyzes the cyclization of GTP to (8S)-3',8-cyclo-7,8-dihydroguanosine 5'-triphosphate.</text>
</comment>
<dbReference type="GO" id="GO:0061798">
    <property type="term" value="F:GTP 3',8'-cyclase activity"/>
    <property type="evidence" value="ECO:0007669"/>
    <property type="project" value="UniProtKB-UniRule"/>
</dbReference>
<keyword evidence="7 12" id="KW-0411">Iron-sulfur</keyword>
<keyword evidence="3 12" id="KW-0949">S-adenosyl-L-methionine</keyword>
<keyword evidence="4 12" id="KW-0479">Metal-binding</keyword>
<evidence type="ECO:0000256" key="3">
    <source>
        <dbReference type="ARBA" id="ARBA00022691"/>
    </source>
</evidence>
<feature type="binding site" evidence="12">
    <location>
        <position position="193"/>
    </location>
    <ligand>
        <name>GTP</name>
        <dbReference type="ChEBI" id="CHEBI:37565"/>
    </ligand>
</feature>
<dbReference type="PROSITE" id="PS01305">
    <property type="entry name" value="MOAA_NIFB_PQQE"/>
    <property type="match status" value="1"/>
</dbReference>
<comment type="caution">
    <text evidence="14">The sequence shown here is derived from an EMBL/GenBank/DDBJ whole genome shotgun (WGS) entry which is preliminary data.</text>
</comment>
<dbReference type="InterPro" id="IPR010505">
    <property type="entry name" value="MoaA_twitch"/>
</dbReference>
<evidence type="ECO:0000256" key="6">
    <source>
        <dbReference type="ARBA" id="ARBA00023004"/>
    </source>
</evidence>
<evidence type="ECO:0000256" key="9">
    <source>
        <dbReference type="ARBA" id="ARBA00023150"/>
    </source>
</evidence>
<dbReference type="InterPro" id="IPR050105">
    <property type="entry name" value="MoCo_biosynth_MoaA/MoaC"/>
</dbReference>
<evidence type="ECO:0000256" key="5">
    <source>
        <dbReference type="ARBA" id="ARBA00022741"/>
    </source>
</evidence>
<feature type="binding site" evidence="12">
    <location>
        <position position="64"/>
    </location>
    <ligand>
        <name>S-adenosyl-L-methionine</name>
        <dbReference type="ChEBI" id="CHEBI:59789"/>
    </ligand>
</feature>
<dbReference type="PANTHER" id="PTHR22960:SF0">
    <property type="entry name" value="MOLYBDENUM COFACTOR BIOSYNTHESIS PROTEIN 1"/>
    <property type="match status" value="1"/>
</dbReference>
<evidence type="ECO:0000259" key="13">
    <source>
        <dbReference type="PROSITE" id="PS51918"/>
    </source>
</evidence>
<dbReference type="SMART" id="SM00729">
    <property type="entry name" value="Elp3"/>
    <property type="match status" value="1"/>
</dbReference>
<dbReference type="PANTHER" id="PTHR22960">
    <property type="entry name" value="MOLYBDOPTERIN COFACTOR SYNTHESIS PROTEIN A"/>
    <property type="match status" value="1"/>
</dbReference>
<dbReference type="InterPro" id="IPR013785">
    <property type="entry name" value="Aldolase_TIM"/>
</dbReference>
<comment type="catalytic activity">
    <reaction evidence="11 12">
        <text>GTP + AH2 + S-adenosyl-L-methionine = (8S)-3',8-cyclo-7,8-dihydroguanosine 5'-triphosphate + 5'-deoxyadenosine + L-methionine + A + H(+)</text>
        <dbReference type="Rhea" id="RHEA:49576"/>
        <dbReference type="ChEBI" id="CHEBI:13193"/>
        <dbReference type="ChEBI" id="CHEBI:15378"/>
        <dbReference type="ChEBI" id="CHEBI:17319"/>
        <dbReference type="ChEBI" id="CHEBI:17499"/>
        <dbReference type="ChEBI" id="CHEBI:37565"/>
        <dbReference type="ChEBI" id="CHEBI:57844"/>
        <dbReference type="ChEBI" id="CHEBI:59789"/>
        <dbReference type="ChEBI" id="CHEBI:131766"/>
        <dbReference type="EC" id="4.1.99.22"/>
    </reaction>
</comment>
<dbReference type="EMBL" id="DSGB01000005">
    <property type="protein sequence ID" value="HER96430.1"/>
    <property type="molecule type" value="Genomic_DNA"/>
</dbReference>
<dbReference type="GO" id="GO:0005525">
    <property type="term" value="F:GTP binding"/>
    <property type="evidence" value="ECO:0007669"/>
    <property type="project" value="UniProtKB-UniRule"/>
</dbReference>
<dbReference type="Gene3D" id="3.20.20.70">
    <property type="entry name" value="Aldolase class I"/>
    <property type="match status" value="1"/>
</dbReference>
<feature type="binding site" evidence="12">
    <location>
        <position position="292"/>
    </location>
    <ligand>
        <name>[4Fe-4S] cluster</name>
        <dbReference type="ChEBI" id="CHEBI:49883"/>
        <label>2</label>
        <note>4Fe-4S-substrate</note>
    </ligand>
</feature>
<dbReference type="SFLD" id="SFLDG01067">
    <property type="entry name" value="SPASM/twitch_domain_containing"/>
    <property type="match status" value="1"/>
</dbReference>
<accession>A0A7V2B1C5</accession>
<dbReference type="HAMAP" id="MF_01225_B">
    <property type="entry name" value="MoaA_B"/>
    <property type="match status" value="1"/>
</dbReference>
<feature type="binding site" evidence="12">
    <location>
        <position position="58"/>
    </location>
    <ligand>
        <name>[4Fe-4S] cluster</name>
        <dbReference type="ChEBI" id="CHEBI:49883"/>
        <label>1</label>
        <note>4Fe-4S-S-AdoMet</note>
    </ligand>
</feature>
<comment type="similarity">
    <text evidence="12">Belongs to the radical SAM superfamily. MoaA family.</text>
</comment>
<dbReference type="Pfam" id="PF04055">
    <property type="entry name" value="Radical_SAM"/>
    <property type="match status" value="1"/>
</dbReference>
<feature type="binding site" evidence="12">
    <location>
        <position position="132"/>
    </location>
    <ligand>
        <name>GTP</name>
        <dbReference type="ChEBI" id="CHEBI:37565"/>
    </ligand>
</feature>
<dbReference type="UniPathway" id="UPA00344"/>
<feature type="binding site" evidence="12">
    <location>
        <position position="227"/>
    </location>
    <ligand>
        <name>S-adenosyl-L-methionine</name>
        <dbReference type="ChEBI" id="CHEBI:59789"/>
    </ligand>
</feature>
<dbReference type="SUPFAM" id="SSF102114">
    <property type="entry name" value="Radical SAM enzymes"/>
    <property type="match status" value="1"/>
</dbReference>
<feature type="binding site" evidence="12">
    <location>
        <position position="105"/>
    </location>
    <ligand>
        <name>S-adenosyl-L-methionine</name>
        <dbReference type="ChEBI" id="CHEBI:59789"/>
    </ligand>
</feature>
<feature type="binding site" evidence="12">
    <location>
        <position position="62"/>
    </location>
    <ligand>
        <name>[4Fe-4S] cluster</name>
        <dbReference type="ChEBI" id="CHEBI:49883"/>
        <label>1</label>
        <note>4Fe-4S-S-AdoMet</note>
    </ligand>
</feature>
<dbReference type="CDD" id="cd21117">
    <property type="entry name" value="Twitch_MoaA"/>
    <property type="match status" value="1"/>
</dbReference>
<dbReference type="NCBIfam" id="TIGR02666">
    <property type="entry name" value="moaA"/>
    <property type="match status" value="1"/>
</dbReference>
<feature type="binding site" evidence="12">
    <location>
        <position position="101"/>
    </location>
    <ligand>
        <name>GTP</name>
        <dbReference type="ChEBI" id="CHEBI:37565"/>
    </ligand>
</feature>
<keyword evidence="9 12" id="KW-0501">Molybdenum cofactor biosynthesis</keyword>
<evidence type="ECO:0000256" key="2">
    <source>
        <dbReference type="ARBA" id="ARBA00022485"/>
    </source>
</evidence>
<feature type="domain" description="Radical SAM core" evidence="13">
    <location>
        <begin position="42"/>
        <end position="272"/>
    </location>
</feature>
<feature type="binding site" evidence="12">
    <location>
        <position position="306"/>
    </location>
    <ligand>
        <name>[4Fe-4S] cluster</name>
        <dbReference type="ChEBI" id="CHEBI:49883"/>
        <label>2</label>
        <note>4Fe-4S-substrate</note>
    </ligand>
</feature>
<dbReference type="InterPro" id="IPR006638">
    <property type="entry name" value="Elp3/MiaA/NifB-like_rSAM"/>
</dbReference>
<comment type="subunit">
    <text evidence="12">Monomer and homodimer.</text>
</comment>
<keyword evidence="8 12" id="KW-0342">GTP-binding</keyword>
<feature type="binding site" evidence="12">
    <location>
        <begin position="294"/>
        <end position="296"/>
    </location>
    <ligand>
        <name>GTP</name>
        <dbReference type="ChEBI" id="CHEBI:37565"/>
    </ligand>
</feature>
<dbReference type="CDD" id="cd01335">
    <property type="entry name" value="Radical_SAM"/>
    <property type="match status" value="1"/>
</dbReference>
<protein>
    <recommendedName>
        <fullName evidence="1 12">GTP 3',8-cyclase</fullName>
        <ecNumber evidence="1 12">4.1.99.22</ecNumber>
    </recommendedName>
    <alternativeName>
        <fullName evidence="12">Molybdenum cofactor biosynthesis protein A</fullName>
    </alternativeName>
</protein>
<comment type="pathway">
    <text evidence="12">Cofactor biosynthesis; molybdopterin biosynthesis.</text>
</comment>
<evidence type="ECO:0000313" key="14">
    <source>
        <dbReference type="EMBL" id="HER96430.1"/>
    </source>
</evidence>
<dbReference type="InterPro" id="IPR000385">
    <property type="entry name" value="MoaA_NifB_PqqE_Fe-S-bd_CS"/>
</dbReference>
<keyword evidence="2 12" id="KW-0004">4Fe-4S</keyword>
<feature type="binding site" evidence="12">
    <location>
        <position position="65"/>
    </location>
    <ligand>
        <name>[4Fe-4S] cluster</name>
        <dbReference type="ChEBI" id="CHEBI:49883"/>
        <label>1</label>
        <note>4Fe-4S-S-AdoMet</note>
    </ligand>
</feature>
<keyword evidence="6 12" id="KW-0408">Iron</keyword>
<keyword evidence="5 12" id="KW-0547">Nucleotide-binding</keyword>
<evidence type="ECO:0000256" key="12">
    <source>
        <dbReference type="HAMAP-Rule" id="MF_01225"/>
    </source>
</evidence>
<dbReference type="InterPro" id="IPR007197">
    <property type="entry name" value="rSAM"/>
</dbReference>
<evidence type="ECO:0000256" key="4">
    <source>
        <dbReference type="ARBA" id="ARBA00022723"/>
    </source>
</evidence>
<evidence type="ECO:0000256" key="10">
    <source>
        <dbReference type="ARBA" id="ARBA00023239"/>
    </source>
</evidence>
<dbReference type="PROSITE" id="PS51918">
    <property type="entry name" value="RADICAL_SAM"/>
    <property type="match status" value="1"/>
</dbReference>
<dbReference type="GO" id="GO:0061799">
    <property type="term" value="F:cyclic pyranopterin monophosphate synthase activity"/>
    <property type="evidence" value="ECO:0007669"/>
    <property type="project" value="TreeGrafter"/>
</dbReference>
<dbReference type="InterPro" id="IPR040064">
    <property type="entry name" value="MoaA-like"/>
</dbReference>
<gene>
    <name evidence="12 14" type="primary">moaA</name>
    <name evidence="14" type="ORF">ENO59_07925</name>
</gene>
<dbReference type="Pfam" id="PF06463">
    <property type="entry name" value="Mob_synth_C"/>
    <property type="match status" value="1"/>
</dbReference>
<name>A0A7V2B1C5_RHOMR</name>
<feature type="binding site" evidence="12">
    <location>
        <position position="156"/>
    </location>
    <ligand>
        <name>S-adenosyl-L-methionine</name>
        <dbReference type="ChEBI" id="CHEBI:59789"/>
    </ligand>
</feature>
<sequence length="362" mass="40139">MLVPLPVLSGAPERTVDPAQVPEDFGLTYDPARAATEVLTDGFGRRHTYLRISLIEHCNLRCRYCMPEEGLTWTPPEHLLTDEEIIRLARLFVAQGVTKIRLTGGEPLLRKGIEHIVAKLARLPGLKTIAMTTNGLLLAKKLDRLKAAGLTQLNISLDTLRPDRFEILTRRKGLAQVLEAIDLALAHGYRPLKVNCVVLRGFNDDELLDFAAWTKDRPVEVRFIEFMPFDGNGWSAGQLVSAAEMRARIEAHYSLKPLRVDPNGTARLFQIPGHQGWLGFIASMTEPFCEGCNRLRITADGSLKVCLFGQAEVSLRDALRQGATDAELLALISAAIGRKHARHAGMHHLAQRKNRPMITIGG</sequence>
<keyword evidence="10 12" id="KW-0456">Lyase</keyword>